<dbReference type="PANTHER" id="PTHR13769:SF1">
    <property type="entry name" value="APOLIPOPROTEIN B-100"/>
    <property type="match status" value="1"/>
</dbReference>
<dbReference type="EMBL" id="GG666631">
    <property type="protein sequence ID" value="EEN47425.1"/>
    <property type="molecule type" value="Genomic_DNA"/>
</dbReference>
<sequence>RLVPTLERCIKNQQVPRNITLAAIQAFRRMEINDEVRGTYMAKNNDRQEDSEKRIAAYLVLMKNATQREIRKVVKMVATEPIKQVRSFIASHLRNVRSTEEPTLQELKQTLEKILREENVVLPEPEDFRKYSRNYEVSKAVPLPFLKDPVAAQLQSDVVMDPVSYMPRSALTKMTINVLGQSIDLFEVNFNLLIRQLSCT</sequence>
<dbReference type="GO" id="GO:0008203">
    <property type="term" value="P:cholesterol metabolic process"/>
    <property type="evidence" value="ECO:0007669"/>
    <property type="project" value="UniProtKB-KW"/>
</dbReference>
<dbReference type="InParanoid" id="C3ZJ94"/>
<comment type="subcellular location">
    <subcellularLocation>
        <location evidence="1">Cytoplasm</location>
    </subcellularLocation>
    <subcellularLocation>
        <location evidence="2">Lipid droplet</location>
    </subcellularLocation>
    <subcellularLocation>
        <location evidence="3">Secreted</location>
    </subcellularLocation>
</comment>
<keyword evidence="10" id="KW-0551">Lipid droplet</keyword>
<evidence type="ECO:0000256" key="13">
    <source>
        <dbReference type="ARBA" id="ARBA00023098"/>
    </source>
</evidence>
<evidence type="ECO:0000256" key="9">
    <source>
        <dbReference type="ARBA" id="ARBA00022674"/>
    </source>
</evidence>
<keyword evidence="11" id="KW-0427">LDL</keyword>
<keyword evidence="6" id="KW-0162">Chylomicron</keyword>
<proteinExistence type="predicted"/>
<evidence type="ECO:0008006" key="20">
    <source>
        <dbReference type="Google" id="ProtNLM"/>
    </source>
</evidence>
<protein>
    <recommendedName>
        <fullName evidence="20">Vitellogenin domain-containing protein</fullName>
    </recommendedName>
</protein>
<dbReference type="GO" id="GO:0005811">
    <property type="term" value="C:lipid droplet"/>
    <property type="evidence" value="ECO:0007669"/>
    <property type="project" value="UniProtKB-SubCell"/>
</dbReference>
<dbReference type="SUPFAM" id="SSF48431">
    <property type="entry name" value="Lipovitellin-phosvitin complex, superhelical domain"/>
    <property type="match status" value="1"/>
</dbReference>
<dbReference type="Gene3D" id="1.25.10.20">
    <property type="entry name" value="Vitellinogen, superhelical"/>
    <property type="match status" value="1"/>
</dbReference>
<feature type="non-terminal residue" evidence="19">
    <location>
        <position position="1"/>
    </location>
</feature>
<dbReference type="GO" id="GO:0008201">
    <property type="term" value="F:heparin binding"/>
    <property type="evidence" value="ECO:0007669"/>
    <property type="project" value="UniProtKB-KW"/>
</dbReference>
<evidence type="ECO:0000256" key="4">
    <source>
        <dbReference type="ARBA" id="ARBA00022448"/>
    </source>
</evidence>
<evidence type="ECO:0000256" key="11">
    <source>
        <dbReference type="ARBA" id="ARBA00022710"/>
    </source>
</evidence>
<accession>C3ZJ94</accession>
<evidence type="ECO:0000259" key="17">
    <source>
        <dbReference type="Pfam" id="PF01347"/>
    </source>
</evidence>
<evidence type="ECO:0000256" key="5">
    <source>
        <dbReference type="ARBA" id="ARBA00022490"/>
    </source>
</evidence>
<dbReference type="GO" id="GO:0005319">
    <property type="term" value="F:lipid transporter activity"/>
    <property type="evidence" value="ECO:0007669"/>
    <property type="project" value="InterPro"/>
</dbReference>
<evidence type="ECO:0000256" key="10">
    <source>
        <dbReference type="ARBA" id="ARBA00022677"/>
    </source>
</evidence>
<keyword evidence="4" id="KW-0813">Transport</keyword>
<evidence type="ECO:0000256" key="16">
    <source>
        <dbReference type="ARBA" id="ARBA00023313"/>
    </source>
</evidence>
<keyword evidence="7" id="KW-0964">Secreted</keyword>
<dbReference type="GO" id="GO:0005737">
    <property type="term" value="C:cytoplasm"/>
    <property type="evidence" value="ECO:0007669"/>
    <property type="project" value="UniProtKB-SubCell"/>
</dbReference>
<evidence type="ECO:0000256" key="7">
    <source>
        <dbReference type="ARBA" id="ARBA00022525"/>
    </source>
</evidence>
<evidence type="ECO:0000256" key="3">
    <source>
        <dbReference type="ARBA" id="ARBA00004613"/>
    </source>
</evidence>
<evidence type="ECO:0000256" key="14">
    <source>
        <dbReference type="ARBA" id="ARBA00023166"/>
    </source>
</evidence>
<keyword evidence="8" id="KW-0153">Cholesterol metabolism</keyword>
<dbReference type="InterPro" id="IPR001747">
    <property type="entry name" value="Vitellogenin_N"/>
</dbReference>
<dbReference type="eggNOG" id="KOG4338">
    <property type="taxonomic scope" value="Eukaryota"/>
</dbReference>
<dbReference type="STRING" id="7739.C3ZJ94"/>
<keyword evidence="16" id="KW-0850">VLDL</keyword>
<evidence type="ECO:0000256" key="1">
    <source>
        <dbReference type="ARBA" id="ARBA00004496"/>
    </source>
</evidence>
<keyword evidence="15" id="KW-0753">Steroid metabolism</keyword>
<evidence type="ECO:0000256" key="12">
    <source>
        <dbReference type="ARBA" id="ARBA00023055"/>
    </source>
</evidence>
<dbReference type="InterPro" id="IPR015255">
    <property type="entry name" value="Vitellinogen_open_b-sht"/>
</dbReference>
<gene>
    <name evidence="19" type="ORF">BRAFLDRAFT_205296</name>
</gene>
<reference evidence="19" key="1">
    <citation type="journal article" date="2008" name="Nature">
        <title>The amphioxus genome and the evolution of the chordate karyotype.</title>
        <authorList>
            <consortium name="US DOE Joint Genome Institute (JGI-PGF)"/>
            <person name="Putnam N.H."/>
            <person name="Butts T."/>
            <person name="Ferrier D.E.K."/>
            <person name="Furlong R.F."/>
            <person name="Hellsten U."/>
            <person name="Kawashima T."/>
            <person name="Robinson-Rechavi M."/>
            <person name="Shoguchi E."/>
            <person name="Terry A."/>
            <person name="Yu J.-K."/>
            <person name="Benito-Gutierrez E.L."/>
            <person name="Dubchak I."/>
            <person name="Garcia-Fernandez J."/>
            <person name="Gibson-Brown J.J."/>
            <person name="Grigoriev I.V."/>
            <person name="Horton A.C."/>
            <person name="de Jong P.J."/>
            <person name="Jurka J."/>
            <person name="Kapitonov V.V."/>
            <person name="Kohara Y."/>
            <person name="Kuroki Y."/>
            <person name="Lindquist E."/>
            <person name="Lucas S."/>
            <person name="Osoegawa K."/>
            <person name="Pennacchio L.A."/>
            <person name="Salamov A.A."/>
            <person name="Satou Y."/>
            <person name="Sauka-Spengler T."/>
            <person name="Schmutz J."/>
            <person name="Shin-I T."/>
            <person name="Toyoda A."/>
            <person name="Bronner-Fraser M."/>
            <person name="Fujiyama A."/>
            <person name="Holland L.Z."/>
            <person name="Holland P.W.H."/>
            <person name="Satoh N."/>
            <person name="Rokhsar D.S."/>
        </authorList>
    </citation>
    <scope>NUCLEOTIDE SEQUENCE [LARGE SCALE GENOMIC DNA]</scope>
    <source>
        <strain evidence="19">S238N-H82</strain>
        <tissue evidence="19">Testes</tissue>
    </source>
</reference>
<dbReference type="Pfam" id="PF01347">
    <property type="entry name" value="Vitellogenin_N"/>
    <property type="match status" value="1"/>
</dbReference>
<keyword evidence="12" id="KW-0445">Lipid transport</keyword>
<dbReference type="AlphaFoldDB" id="C3ZJ94"/>
<dbReference type="GO" id="GO:0042627">
    <property type="term" value="C:chylomicron"/>
    <property type="evidence" value="ECO:0007669"/>
    <property type="project" value="UniProtKB-KW"/>
</dbReference>
<dbReference type="GO" id="GO:0034362">
    <property type="term" value="C:low-density lipoprotein particle"/>
    <property type="evidence" value="ECO:0007669"/>
    <property type="project" value="UniProtKB-KW"/>
</dbReference>
<evidence type="ECO:0000313" key="19">
    <source>
        <dbReference type="EMBL" id="EEN47425.1"/>
    </source>
</evidence>
<evidence type="ECO:0000256" key="15">
    <source>
        <dbReference type="ARBA" id="ARBA00023221"/>
    </source>
</evidence>
<evidence type="ECO:0000259" key="18">
    <source>
        <dbReference type="Pfam" id="PF09172"/>
    </source>
</evidence>
<dbReference type="SUPFAM" id="SSF56968">
    <property type="entry name" value="Lipovitellin-phosvitin complex, beta-sheet shell regions"/>
    <property type="match status" value="1"/>
</dbReference>
<keyword evidence="5" id="KW-0963">Cytoplasm</keyword>
<dbReference type="InterPro" id="IPR052418">
    <property type="entry name" value="Apolipoprotein_B"/>
</dbReference>
<dbReference type="InterPro" id="IPR015819">
    <property type="entry name" value="Lipid_transp_b-sht_shell"/>
</dbReference>
<dbReference type="Pfam" id="PF09172">
    <property type="entry name" value="Vit_open_b-sht"/>
    <property type="match status" value="1"/>
</dbReference>
<organism>
    <name type="scientific">Branchiostoma floridae</name>
    <name type="common">Florida lancelet</name>
    <name type="synonym">Amphioxus</name>
    <dbReference type="NCBI Taxonomy" id="7739"/>
    <lineage>
        <taxon>Eukaryota</taxon>
        <taxon>Metazoa</taxon>
        <taxon>Chordata</taxon>
        <taxon>Cephalochordata</taxon>
        <taxon>Leptocardii</taxon>
        <taxon>Amphioxiformes</taxon>
        <taxon>Branchiostomatidae</taxon>
        <taxon>Branchiostoma</taxon>
    </lineage>
</organism>
<keyword evidence="14" id="KW-1207">Sterol metabolism</keyword>
<feature type="domain" description="Vitellinogen open beta-sheet" evidence="18">
    <location>
        <begin position="130"/>
        <end position="191"/>
    </location>
</feature>
<dbReference type="GO" id="GO:0034361">
    <property type="term" value="C:very-low-density lipoprotein particle"/>
    <property type="evidence" value="ECO:0007669"/>
    <property type="project" value="UniProtKB-KW"/>
</dbReference>
<feature type="domain" description="Vitellogenin" evidence="17">
    <location>
        <begin position="3"/>
        <end position="94"/>
    </location>
</feature>
<dbReference type="PANTHER" id="PTHR13769">
    <property type="entry name" value="APOLIPOPROTEIN B"/>
    <property type="match status" value="1"/>
</dbReference>
<dbReference type="Gene3D" id="2.20.50.20">
    <property type="entry name" value="Lipovitellin. Chain A, domain 3"/>
    <property type="match status" value="1"/>
</dbReference>
<dbReference type="InterPro" id="IPR011030">
    <property type="entry name" value="Lipovitellin_superhlx_dom"/>
</dbReference>
<evidence type="ECO:0000256" key="8">
    <source>
        <dbReference type="ARBA" id="ARBA00022548"/>
    </source>
</evidence>
<evidence type="ECO:0000256" key="6">
    <source>
        <dbReference type="ARBA" id="ARBA00022513"/>
    </source>
</evidence>
<keyword evidence="13" id="KW-0443">Lipid metabolism</keyword>
<keyword evidence="9" id="KW-0358">Heparin-binding</keyword>
<evidence type="ECO:0000256" key="2">
    <source>
        <dbReference type="ARBA" id="ARBA00004502"/>
    </source>
</evidence>
<dbReference type="InterPro" id="IPR015817">
    <property type="entry name" value="Vitellinogen_open_b-sht_sub1"/>
</dbReference>
<name>C3ZJ94_BRAFL</name>